<dbReference type="Proteomes" id="UP000297635">
    <property type="component" value="Unassembled WGS sequence"/>
</dbReference>
<proteinExistence type="predicted"/>
<feature type="transmembrane region" description="Helical" evidence="1">
    <location>
        <begin position="51"/>
        <end position="69"/>
    </location>
</feature>
<dbReference type="EMBL" id="SJSA01000002">
    <property type="protein sequence ID" value="TGG36945.1"/>
    <property type="molecule type" value="Genomic_DNA"/>
</dbReference>
<feature type="transmembrane region" description="Helical" evidence="1">
    <location>
        <begin position="25"/>
        <end position="45"/>
    </location>
</feature>
<reference evidence="2 3" key="1">
    <citation type="submission" date="2019-02" db="EMBL/GenBank/DDBJ databases">
        <title>Isolation and identification of novel species under the genus Muribaculum.</title>
        <authorList>
            <person name="Miyake S."/>
            <person name="Ding Y."/>
            <person name="Low A."/>
            <person name="Soh M."/>
            <person name="Seedorf H."/>
        </authorList>
    </citation>
    <scope>NUCLEOTIDE SEQUENCE [LARGE SCALE GENOMIC DNA]</scope>
    <source>
        <strain evidence="2 3">TLL-A3</strain>
    </source>
</reference>
<name>A0A4Z0V674_9BACT</name>
<protein>
    <submittedName>
        <fullName evidence="2">Uncharacterized protein</fullName>
    </submittedName>
</protein>
<keyword evidence="3" id="KW-1185">Reference proteome</keyword>
<gene>
    <name evidence="2" type="ORF">EZ315_14060</name>
</gene>
<evidence type="ECO:0000313" key="3">
    <source>
        <dbReference type="Proteomes" id="UP000297635"/>
    </source>
</evidence>
<sequence>MKTNNNISDRRGKASISSLNRIKKVVKWVAILITSIIGLVLWVFLRPIFRGVGWVISAVSALLIIYWLLTL</sequence>
<comment type="caution">
    <text evidence="2">The sequence shown here is derived from an EMBL/GenBank/DDBJ whole genome shotgun (WGS) entry which is preliminary data.</text>
</comment>
<organism evidence="2 3">
    <name type="scientific">Duncaniella freteri</name>
    <dbReference type="NCBI Taxonomy" id="2530391"/>
    <lineage>
        <taxon>Bacteria</taxon>
        <taxon>Pseudomonadati</taxon>
        <taxon>Bacteroidota</taxon>
        <taxon>Bacteroidia</taxon>
        <taxon>Bacteroidales</taxon>
        <taxon>Muribaculaceae</taxon>
        <taxon>Duncaniella</taxon>
    </lineage>
</organism>
<evidence type="ECO:0000256" key="1">
    <source>
        <dbReference type="SAM" id="Phobius"/>
    </source>
</evidence>
<keyword evidence="1" id="KW-1133">Transmembrane helix</keyword>
<keyword evidence="1" id="KW-0812">Transmembrane</keyword>
<dbReference type="AlphaFoldDB" id="A0A4Z0V674"/>
<keyword evidence="1" id="KW-0472">Membrane</keyword>
<accession>A0A4Z0V674</accession>
<evidence type="ECO:0000313" key="2">
    <source>
        <dbReference type="EMBL" id="TGG36945.1"/>
    </source>
</evidence>
<dbReference type="GeneID" id="82150914"/>
<dbReference type="RefSeq" id="WP_128712411.1">
    <property type="nucleotide sequence ID" value="NZ_SJSA01000002.1"/>
</dbReference>